<comment type="caution">
    <text evidence="3">The sequence shown here is derived from an EMBL/GenBank/DDBJ whole genome shotgun (WGS) entry which is preliminary data.</text>
</comment>
<sequence length="422" mass="47193">MVSRAACIPQSVMLSNHGANCHLLENSWFPQETILCWLQSPHQTISPHPIPSSHCGNTEASKMTSAGFRVKLPASRCCHVTYHDVFSLHGAGAGMTIRPVGRHSAGAPQPFEHQGLVLWRQVFPQTRGGMILSAACILWMELLLFMRFLILVSSRVCTAQFLACHGPVTVHREKERSEEGRKEGRKEGRREGEKEGEKERRREGKERRREGEKEGREGEKEGRRKGRRKGRKEGEKGKKRRWSSLQCHGASPDALAGWQRLMEATGLRRDWIQSARLIKGGSFGLPDTDTWSSAGPADSRTGAVACASRQQGSDIGAYLRGRNYHNLPEVVERHGGSAIPRCPACRTSRGGEFSRELKPEVFCAIHSLFISPLSRGRPVFNVTFYVFSEERCDKHSMIAKECATYGFRSHRKAVVSSPLLKQ</sequence>
<organism evidence="3 4">
    <name type="scientific">Ophiophagus hannah</name>
    <name type="common">King cobra</name>
    <name type="synonym">Naja hannah</name>
    <dbReference type="NCBI Taxonomy" id="8665"/>
    <lineage>
        <taxon>Eukaryota</taxon>
        <taxon>Metazoa</taxon>
        <taxon>Chordata</taxon>
        <taxon>Craniata</taxon>
        <taxon>Vertebrata</taxon>
        <taxon>Euteleostomi</taxon>
        <taxon>Lepidosauria</taxon>
        <taxon>Squamata</taxon>
        <taxon>Bifurcata</taxon>
        <taxon>Unidentata</taxon>
        <taxon>Episquamata</taxon>
        <taxon>Toxicofera</taxon>
        <taxon>Serpentes</taxon>
        <taxon>Colubroidea</taxon>
        <taxon>Elapidae</taxon>
        <taxon>Elapinae</taxon>
        <taxon>Ophiophagus</taxon>
    </lineage>
</organism>
<feature type="region of interest" description="Disordered" evidence="1">
    <location>
        <begin position="170"/>
        <end position="247"/>
    </location>
</feature>
<proteinExistence type="predicted"/>
<evidence type="ECO:0000256" key="1">
    <source>
        <dbReference type="SAM" id="MobiDB-lite"/>
    </source>
</evidence>
<feature type="compositionally biased region" description="Basic residues" evidence="1">
    <location>
        <begin position="223"/>
        <end position="242"/>
    </location>
</feature>
<reference evidence="3 4" key="1">
    <citation type="journal article" date="2013" name="Proc. Natl. Acad. Sci. U.S.A.">
        <title>The king cobra genome reveals dynamic gene evolution and adaptation in the snake venom system.</title>
        <authorList>
            <person name="Vonk F.J."/>
            <person name="Casewell N.R."/>
            <person name="Henkel C.V."/>
            <person name="Heimberg A.M."/>
            <person name="Jansen H.J."/>
            <person name="McCleary R.J."/>
            <person name="Kerkkamp H.M."/>
            <person name="Vos R.A."/>
            <person name="Guerreiro I."/>
            <person name="Calvete J.J."/>
            <person name="Wuster W."/>
            <person name="Woods A.E."/>
            <person name="Logan J.M."/>
            <person name="Harrison R.A."/>
            <person name="Castoe T.A."/>
            <person name="de Koning A.P."/>
            <person name="Pollock D.D."/>
            <person name="Yandell M."/>
            <person name="Calderon D."/>
            <person name="Renjifo C."/>
            <person name="Currier R.B."/>
            <person name="Salgado D."/>
            <person name="Pla D."/>
            <person name="Sanz L."/>
            <person name="Hyder A.S."/>
            <person name="Ribeiro J.M."/>
            <person name="Arntzen J.W."/>
            <person name="van den Thillart G.E."/>
            <person name="Boetzer M."/>
            <person name="Pirovano W."/>
            <person name="Dirks R.P."/>
            <person name="Spaink H.P."/>
            <person name="Duboule D."/>
            <person name="McGlinn E."/>
            <person name="Kini R.M."/>
            <person name="Richardson M.K."/>
        </authorList>
    </citation>
    <scope>NUCLEOTIDE SEQUENCE</scope>
    <source>
        <tissue evidence="3">Blood</tissue>
    </source>
</reference>
<feature type="compositionally biased region" description="Basic and acidic residues" evidence="1">
    <location>
        <begin position="170"/>
        <end position="222"/>
    </location>
</feature>
<gene>
    <name evidence="3" type="primary">exgD</name>
    <name evidence="3" type="ORF">L345_10206</name>
</gene>
<evidence type="ECO:0000313" key="3">
    <source>
        <dbReference type="EMBL" id="ETE64026.1"/>
    </source>
</evidence>
<keyword evidence="2" id="KW-0812">Transmembrane</keyword>
<name>V8NQ10_OPHHA</name>
<dbReference type="Proteomes" id="UP000018936">
    <property type="component" value="Unassembled WGS sequence"/>
</dbReference>
<evidence type="ECO:0000313" key="4">
    <source>
        <dbReference type="Proteomes" id="UP000018936"/>
    </source>
</evidence>
<keyword evidence="2" id="KW-1133">Transmembrane helix</keyword>
<dbReference type="EMBL" id="AZIM01002439">
    <property type="protein sequence ID" value="ETE64026.1"/>
    <property type="molecule type" value="Genomic_DNA"/>
</dbReference>
<accession>V8NQ10</accession>
<keyword evidence="2" id="KW-0472">Membrane</keyword>
<evidence type="ECO:0000256" key="2">
    <source>
        <dbReference type="SAM" id="Phobius"/>
    </source>
</evidence>
<feature type="transmembrane region" description="Helical" evidence="2">
    <location>
        <begin position="130"/>
        <end position="150"/>
    </location>
</feature>
<dbReference type="AlphaFoldDB" id="V8NQ10"/>
<protein>
    <submittedName>
        <fullName evidence="3">ExgD</fullName>
    </submittedName>
</protein>
<keyword evidence="4" id="KW-1185">Reference proteome</keyword>
<feature type="non-terminal residue" evidence="3">
    <location>
        <position position="1"/>
    </location>
</feature>